<comment type="caution">
    <text evidence="3">The sequence shown here is derived from an EMBL/GenBank/DDBJ whole genome shotgun (WGS) entry which is preliminary data.</text>
</comment>
<sequence>MKRWITLAAAVLAAPALVAGGAGAAVAAPRQDAAAVLTPGAALKRQLAGKGSVTIDHRRATFHRDEDREDSAYITKGVLGFDKGKVRSVDLTSRLAVSPEFREMLAEENTGLLSLLTPRQVIVVNGTRYVYDEQLAKYLPKLKMWLSAPNGDPLWPTDALEVVDVLDPITLDGVMRLGGKKSPGAVFENGTRTTLYRVKTTVGALSKISPPLLENLRQTGQATPRVLRRPATVKVWLGPDQLPRRSQVSVAEEEESTKTTTAYTRWGGPATVTAPDPSLVVRRDEITLPEHLSSPFSLLVDPPLDSDPPRKADLQRIP</sequence>
<gene>
    <name evidence="3" type="ORF">Ssi02_11060</name>
</gene>
<proteinExistence type="predicted"/>
<keyword evidence="4" id="KW-1185">Reference proteome</keyword>
<reference evidence="3" key="1">
    <citation type="submission" date="2021-01" db="EMBL/GenBank/DDBJ databases">
        <title>Whole genome shotgun sequence of Sinosporangium siamense NBRC 109515.</title>
        <authorList>
            <person name="Komaki H."/>
            <person name="Tamura T."/>
        </authorList>
    </citation>
    <scope>NUCLEOTIDE SEQUENCE</scope>
    <source>
        <strain evidence="3">NBRC 109515</strain>
    </source>
</reference>
<dbReference type="Proteomes" id="UP000606172">
    <property type="component" value="Unassembled WGS sequence"/>
</dbReference>
<evidence type="ECO:0000256" key="1">
    <source>
        <dbReference type="SAM" id="MobiDB-lite"/>
    </source>
</evidence>
<feature type="signal peptide" evidence="2">
    <location>
        <begin position="1"/>
        <end position="24"/>
    </location>
</feature>
<feature type="compositionally biased region" description="Low complexity" evidence="1">
    <location>
        <begin position="292"/>
        <end position="303"/>
    </location>
</feature>
<evidence type="ECO:0000313" key="4">
    <source>
        <dbReference type="Proteomes" id="UP000606172"/>
    </source>
</evidence>
<dbReference type="Gene3D" id="2.50.20.20">
    <property type="match status" value="1"/>
</dbReference>
<dbReference type="RefSeq" id="WP_204021683.1">
    <property type="nucleotide sequence ID" value="NZ_BOOW01000007.1"/>
</dbReference>
<accession>A0A919RDQ0</accession>
<feature type="chain" id="PRO_5037965891" evidence="2">
    <location>
        <begin position="25"/>
        <end position="318"/>
    </location>
</feature>
<keyword evidence="2" id="KW-0732">Signal</keyword>
<dbReference type="AlphaFoldDB" id="A0A919RDQ0"/>
<feature type="compositionally biased region" description="Basic and acidic residues" evidence="1">
    <location>
        <begin position="307"/>
        <end position="318"/>
    </location>
</feature>
<evidence type="ECO:0000313" key="3">
    <source>
        <dbReference type="EMBL" id="GII90875.1"/>
    </source>
</evidence>
<evidence type="ECO:0000256" key="2">
    <source>
        <dbReference type="SAM" id="SignalP"/>
    </source>
</evidence>
<name>A0A919RDQ0_9ACTN</name>
<dbReference type="EMBL" id="BOOW01000007">
    <property type="protein sequence ID" value="GII90875.1"/>
    <property type="molecule type" value="Genomic_DNA"/>
</dbReference>
<organism evidence="3 4">
    <name type="scientific">Sinosporangium siamense</name>
    <dbReference type="NCBI Taxonomy" id="1367973"/>
    <lineage>
        <taxon>Bacteria</taxon>
        <taxon>Bacillati</taxon>
        <taxon>Actinomycetota</taxon>
        <taxon>Actinomycetes</taxon>
        <taxon>Streptosporangiales</taxon>
        <taxon>Streptosporangiaceae</taxon>
        <taxon>Sinosporangium</taxon>
    </lineage>
</organism>
<protein>
    <submittedName>
        <fullName evidence="3">Uncharacterized protein</fullName>
    </submittedName>
</protein>
<feature type="region of interest" description="Disordered" evidence="1">
    <location>
        <begin position="292"/>
        <end position="318"/>
    </location>
</feature>